<dbReference type="EMBL" id="MU266593">
    <property type="protein sequence ID" value="KAH7920245.1"/>
    <property type="molecule type" value="Genomic_DNA"/>
</dbReference>
<sequence length="78" mass="8272">SPTGFLKGAVGKRVVVRLSSGVDDPSKWLFRSCGDQKRALTQVEHANGSVANRYGGASVRENNGACCVLLTLSHCILL</sequence>
<evidence type="ECO:0000313" key="2">
    <source>
        <dbReference type="Proteomes" id="UP000790709"/>
    </source>
</evidence>
<organism evidence="1 2">
    <name type="scientific">Leucogyrophana mollusca</name>
    <dbReference type="NCBI Taxonomy" id="85980"/>
    <lineage>
        <taxon>Eukaryota</taxon>
        <taxon>Fungi</taxon>
        <taxon>Dikarya</taxon>
        <taxon>Basidiomycota</taxon>
        <taxon>Agaricomycotina</taxon>
        <taxon>Agaricomycetes</taxon>
        <taxon>Agaricomycetidae</taxon>
        <taxon>Boletales</taxon>
        <taxon>Boletales incertae sedis</taxon>
        <taxon>Leucogyrophana</taxon>
    </lineage>
</organism>
<proteinExistence type="predicted"/>
<feature type="non-terminal residue" evidence="1">
    <location>
        <position position="1"/>
    </location>
</feature>
<protein>
    <submittedName>
        <fullName evidence="1">Uncharacterized protein</fullName>
    </submittedName>
</protein>
<comment type="caution">
    <text evidence="1">The sequence shown here is derived from an EMBL/GenBank/DDBJ whole genome shotgun (WGS) entry which is preliminary data.</text>
</comment>
<dbReference type="Proteomes" id="UP000790709">
    <property type="component" value="Unassembled WGS sequence"/>
</dbReference>
<accession>A0ACB8B3H1</accession>
<evidence type="ECO:0000313" key="1">
    <source>
        <dbReference type="EMBL" id="KAH7920245.1"/>
    </source>
</evidence>
<keyword evidence="2" id="KW-1185">Reference proteome</keyword>
<name>A0ACB8B3H1_9AGAM</name>
<gene>
    <name evidence="1" type="ORF">BV22DRAFT_1021565</name>
</gene>
<reference evidence="1" key="1">
    <citation type="journal article" date="2021" name="New Phytol.">
        <title>Evolutionary innovations through gain and loss of genes in the ectomycorrhizal Boletales.</title>
        <authorList>
            <person name="Wu G."/>
            <person name="Miyauchi S."/>
            <person name="Morin E."/>
            <person name="Kuo A."/>
            <person name="Drula E."/>
            <person name="Varga T."/>
            <person name="Kohler A."/>
            <person name="Feng B."/>
            <person name="Cao Y."/>
            <person name="Lipzen A."/>
            <person name="Daum C."/>
            <person name="Hundley H."/>
            <person name="Pangilinan J."/>
            <person name="Johnson J."/>
            <person name="Barry K."/>
            <person name="LaButti K."/>
            <person name="Ng V."/>
            <person name="Ahrendt S."/>
            <person name="Min B."/>
            <person name="Choi I.G."/>
            <person name="Park H."/>
            <person name="Plett J.M."/>
            <person name="Magnuson J."/>
            <person name="Spatafora J.W."/>
            <person name="Nagy L.G."/>
            <person name="Henrissat B."/>
            <person name="Grigoriev I.V."/>
            <person name="Yang Z.L."/>
            <person name="Xu J."/>
            <person name="Martin F.M."/>
        </authorList>
    </citation>
    <scope>NUCLEOTIDE SEQUENCE</scope>
    <source>
        <strain evidence="1">KUC20120723A-06</strain>
    </source>
</reference>